<feature type="transmembrane region" description="Helical" evidence="9">
    <location>
        <begin position="128"/>
        <end position="147"/>
    </location>
</feature>
<accession>B2ATA2</accession>
<dbReference type="EMBL" id="FO904936">
    <property type="protein sequence ID" value="CDP23886.1"/>
    <property type="molecule type" value="Genomic_DNA"/>
</dbReference>
<dbReference type="GeneID" id="6191802"/>
<organism evidence="10">
    <name type="scientific">Podospora anserina (strain S / ATCC MYA-4624 / DSM 980 / FGSC 10383)</name>
    <name type="common">Pleurage anserina</name>
    <dbReference type="NCBI Taxonomy" id="515849"/>
    <lineage>
        <taxon>Eukaryota</taxon>
        <taxon>Fungi</taxon>
        <taxon>Dikarya</taxon>
        <taxon>Ascomycota</taxon>
        <taxon>Pezizomycotina</taxon>
        <taxon>Sordariomycetes</taxon>
        <taxon>Sordariomycetidae</taxon>
        <taxon>Sordariales</taxon>
        <taxon>Podosporaceae</taxon>
        <taxon>Podospora</taxon>
        <taxon>Podospora anserina</taxon>
    </lineage>
</organism>
<keyword evidence="6 9" id="KW-1133">Transmembrane helix</keyword>
<dbReference type="EMBL" id="CU633899">
    <property type="protein sequence ID" value="CAP67625.1"/>
    <property type="molecule type" value="Genomic_DNA"/>
</dbReference>
<dbReference type="VEuPathDB" id="FungiDB:PODANS_1_15180"/>
<feature type="transmembrane region" description="Helical" evidence="9">
    <location>
        <begin position="370"/>
        <end position="395"/>
    </location>
</feature>
<feature type="region of interest" description="Disordered" evidence="8">
    <location>
        <begin position="149"/>
        <end position="168"/>
    </location>
</feature>
<feature type="transmembrane region" description="Helical" evidence="9">
    <location>
        <begin position="415"/>
        <end position="434"/>
    </location>
</feature>
<dbReference type="AlphaFoldDB" id="B2ATA2"/>
<keyword evidence="12" id="KW-1185">Reference proteome</keyword>
<dbReference type="SMART" id="SM00730">
    <property type="entry name" value="PSN"/>
    <property type="match status" value="1"/>
</dbReference>
<reference evidence="10 12" key="1">
    <citation type="journal article" date="2008" name="Genome Biol.">
        <title>The genome sequence of the model ascomycete fungus Podospora anserina.</title>
        <authorList>
            <person name="Espagne E."/>
            <person name="Lespinet O."/>
            <person name="Malagnac F."/>
            <person name="Da Silva C."/>
            <person name="Jaillon O."/>
            <person name="Porcel B.M."/>
            <person name="Couloux A."/>
            <person name="Aury J.-M."/>
            <person name="Segurens B."/>
            <person name="Poulain J."/>
            <person name="Anthouard V."/>
            <person name="Grossetete S."/>
            <person name="Khalili H."/>
            <person name="Coppin E."/>
            <person name="Dequard-Chablat M."/>
            <person name="Picard M."/>
            <person name="Contamine V."/>
            <person name="Arnaise S."/>
            <person name="Bourdais A."/>
            <person name="Berteaux-Lecellier V."/>
            <person name="Gautheret D."/>
            <person name="de Vries R.P."/>
            <person name="Battaglia E."/>
            <person name="Coutinho P.M."/>
            <person name="Danchin E.G.J."/>
            <person name="Henrissat B."/>
            <person name="El Khoury R."/>
            <person name="Sainsard-Chanet A."/>
            <person name="Boivin A."/>
            <person name="Pinan-Lucarre B."/>
            <person name="Sellem C.H."/>
            <person name="Debuchy R."/>
            <person name="Wincker P."/>
            <person name="Weissenbach J."/>
            <person name="Silar P."/>
        </authorList>
    </citation>
    <scope>NUCLEOTIDE SEQUENCE [LARGE SCALE GENOMIC DNA]</scope>
    <source>
        <strain evidence="12">S / ATCC MYA-4624 / DSM 980 / FGSC 10383</strain>
        <strain evidence="10">S mat+</strain>
    </source>
</reference>
<evidence type="ECO:0000313" key="11">
    <source>
        <dbReference type="EMBL" id="CDP23886.1"/>
    </source>
</evidence>
<evidence type="ECO:0000256" key="4">
    <source>
        <dbReference type="ARBA" id="ARBA00022801"/>
    </source>
</evidence>
<comment type="subcellular location">
    <subcellularLocation>
        <location evidence="1">Endoplasmic reticulum membrane</location>
        <topology evidence="1">Multi-pass membrane protein</topology>
    </subcellularLocation>
</comment>
<evidence type="ECO:0000256" key="2">
    <source>
        <dbReference type="ARBA" id="ARBA00006859"/>
    </source>
</evidence>
<evidence type="ECO:0000256" key="7">
    <source>
        <dbReference type="ARBA" id="ARBA00023136"/>
    </source>
</evidence>
<name>B2ATA2_PODAN</name>
<keyword evidence="5" id="KW-0256">Endoplasmic reticulum</keyword>
<feature type="transmembrane region" description="Helical" evidence="9">
    <location>
        <begin position="518"/>
        <end position="540"/>
    </location>
</feature>
<dbReference type="GO" id="GO:0098553">
    <property type="term" value="C:lumenal side of endoplasmic reticulum membrane"/>
    <property type="evidence" value="ECO:0007669"/>
    <property type="project" value="TreeGrafter"/>
</dbReference>
<dbReference type="eggNOG" id="KOG2443">
    <property type="taxonomic scope" value="Eukaryota"/>
</dbReference>
<feature type="region of interest" description="Disordered" evidence="8">
    <location>
        <begin position="598"/>
        <end position="626"/>
    </location>
</feature>
<dbReference type="GO" id="GO:0033619">
    <property type="term" value="P:membrane protein proteolysis"/>
    <property type="evidence" value="ECO:0007669"/>
    <property type="project" value="TreeGrafter"/>
</dbReference>
<proteinExistence type="inferred from homology"/>
<evidence type="ECO:0000256" key="8">
    <source>
        <dbReference type="SAM" id="MobiDB-lite"/>
    </source>
</evidence>
<evidence type="ECO:0000313" key="10">
    <source>
        <dbReference type="EMBL" id="CAP67625.1"/>
    </source>
</evidence>
<dbReference type="OrthoDB" id="29661at2759"/>
<feature type="compositionally biased region" description="Basic and acidic residues" evidence="8">
    <location>
        <begin position="598"/>
        <end position="625"/>
    </location>
</feature>
<evidence type="ECO:0000256" key="3">
    <source>
        <dbReference type="ARBA" id="ARBA00022692"/>
    </source>
</evidence>
<dbReference type="Proteomes" id="UP000001197">
    <property type="component" value="Chromosome 1"/>
</dbReference>
<feature type="transmembrane region" description="Helical" evidence="9">
    <location>
        <begin position="546"/>
        <end position="564"/>
    </location>
</feature>
<dbReference type="PANTHER" id="PTHR12174:SF23">
    <property type="entry name" value="MINOR HISTOCOMPATIBILITY ANTIGEN H13"/>
    <property type="match status" value="1"/>
</dbReference>
<comment type="similarity">
    <text evidence="2">Belongs to the peptidase A22B family.</text>
</comment>
<reference evidence="10" key="2">
    <citation type="submission" date="2008-07" db="EMBL/GenBank/DDBJ databases">
        <authorList>
            <person name="Genoscope - CEA"/>
        </authorList>
    </citation>
    <scope>NUCLEOTIDE SEQUENCE</scope>
    <source>
        <strain evidence="10">S mat+</strain>
    </source>
</reference>
<dbReference type="InterPro" id="IPR007369">
    <property type="entry name" value="Peptidase_A22B_SPP"/>
</dbReference>
<dbReference type="STRING" id="515849.B2ATA2"/>
<evidence type="ECO:0000256" key="1">
    <source>
        <dbReference type="ARBA" id="ARBA00004477"/>
    </source>
</evidence>
<dbReference type="InterPro" id="IPR006639">
    <property type="entry name" value="Preselin/SPP"/>
</dbReference>
<dbReference type="RefSeq" id="XP_001906954.1">
    <property type="nucleotide sequence ID" value="XM_001906919.1"/>
</dbReference>
<sequence>MAPHLQAAAACSAVYYSGSKVRTVHLPSPDEGFQENNNAFVIAQTTRTLYHSTLTTIFSTVFAGKLSSAELSGHFRTPHHLAPEACPSLKMSLENTTYDLTDGLSNTTTTQAPEPTAFALTLLLRPEYLSVVISALCIIWLGAHGSLRRPPSAAPIKTKKGQKQPKEDKFAEGLAASDAIMFPILAGILLISLYYLIEWLQDPDILNKFMRAYLSIMAVASLGRLTGDSLDVLTSLIFPSTWVDGKGTVYHIDSDEHHQYVVDKATGQNKVVRDRTSPLPGFLSILAPSKKAGDVLWLVRHLFTEEWTVKFAMHGLVFVKFNIKLNDLLGFMVSIPFAAAYHYLGWNILSNIMSAGMCYATFMLLSPTSFGIGTMVLWGLFVYDIVMVFYTPYMITVATKLDAPIKLVFENNKSVSMLGLGDIVVPGMLMGLALRFDFYQFYQKQIKLEPVELVSETLAEDGTKSVTTTETCELRVKAPFVDPRGQWGNRLWCTQFGGLFPVKEATSVRAATAFPKPYFYASMVGYTAGMLVTLTMLLVFRHGQPALLYLVPGVTGALWLTALARGELKDVWGYTEDGSLDTEDVVVDVAGESKVVEKKDGEVEKKAGEVDKKEGKESGDKKDDSESYDVFHFSISAPRIASKVIKAT</sequence>
<dbReference type="GO" id="GO:0042500">
    <property type="term" value="F:aspartic endopeptidase activity, intramembrane cleaving"/>
    <property type="evidence" value="ECO:0007669"/>
    <property type="project" value="InterPro"/>
</dbReference>
<evidence type="ECO:0000256" key="9">
    <source>
        <dbReference type="SAM" id="Phobius"/>
    </source>
</evidence>
<evidence type="ECO:0000313" key="12">
    <source>
        <dbReference type="Proteomes" id="UP000001197"/>
    </source>
</evidence>
<keyword evidence="4" id="KW-0378">Hydrolase</keyword>
<dbReference type="KEGG" id="pan:PODANSg3987"/>
<evidence type="ECO:0000256" key="5">
    <source>
        <dbReference type="ARBA" id="ARBA00022824"/>
    </source>
</evidence>
<dbReference type="Pfam" id="PF04258">
    <property type="entry name" value="Peptidase_A22B"/>
    <property type="match status" value="1"/>
</dbReference>
<dbReference type="HOGENOM" id="CLU_023799_1_1_1"/>
<reference evidence="12" key="3">
    <citation type="journal article" date="2014" name="Genetics">
        <title>Maintaining two mating types: Structure of the mating type locus and its role in heterokaryosis in Podospora anserina.</title>
        <authorList>
            <person name="Grognet P."/>
            <person name="Bidard F."/>
            <person name="Kuchly C."/>
            <person name="Tong L.C.H."/>
            <person name="Coppin E."/>
            <person name="Benkhali J.A."/>
            <person name="Couloux A."/>
            <person name="Wincker P."/>
            <person name="Debuchy R."/>
            <person name="Silar P."/>
        </authorList>
    </citation>
    <scope>GENOME REANNOTATION</scope>
    <source>
        <strain evidence="12">S / ATCC MYA-4624 / DSM 980 / FGSC 10383</strain>
    </source>
</reference>
<dbReference type="GO" id="GO:0098554">
    <property type="term" value="C:cytoplasmic side of endoplasmic reticulum membrane"/>
    <property type="evidence" value="ECO:0007669"/>
    <property type="project" value="TreeGrafter"/>
</dbReference>
<protein>
    <submittedName>
        <fullName evidence="10">Podospora anserina S mat+ genomic DNA chromosome 1, supercontig 4</fullName>
    </submittedName>
</protein>
<dbReference type="PANTHER" id="PTHR12174">
    <property type="entry name" value="SIGNAL PEPTIDE PEPTIDASE"/>
    <property type="match status" value="1"/>
</dbReference>
<reference evidence="11" key="4">
    <citation type="submission" date="2015-04" db="EMBL/GenBank/DDBJ databases">
        <title>Maintaining two mating types: Structure of the mating type locus and its role in heterokaryosis in Podospora anserina.</title>
        <authorList>
            <person name="Grognet P."/>
            <person name="Bidard F."/>
            <person name="Kuchly C."/>
            <person name="Chan Ho Tong L."/>
            <person name="Coppin E."/>
            <person name="Ait Benkhali J."/>
            <person name="Couloux A."/>
            <person name="Wincker P."/>
            <person name="Debuchy R."/>
            <person name="Silar P."/>
        </authorList>
    </citation>
    <scope>NUCLEOTIDE SEQUENCE</scope>
</reference>
<evidence type="ECO:0000256" key="6">
    <source>
        <dbReference type="ARBA" id="ARBA00022989"/>
    </source>
</evidence>
<dbReference type="GO" id="GO:0006465">
    <property type="term" value="P:signal peptide processing"/>
    <property type="evidence" value="ECO:0007669"/>
    <property type="project" value="TreeGrafter"/>
</dbReference>
<feature type="transmembrane region" description="Helical" evidence="9">
    <location>
        <begin position="179"/>
        <end position="197"/>
    </location>
</feature>
<keyword evidence="7 9" id="KW-0472">Membrane</keyword>
<keyword evidence="3 9" id="KW-0812">Transmembrane</keyword>
<gene>
    <name evidence="10" type="ORF">PODANS_1_15180</name>
</gene>